<evidence type="ECO:0000259" key="10">
    <source>
        <dbReference type="PROSITE" id="PS50038"/>
    </source>
</evidence>
<dbReference type="InterPro" id="IPR015526">
    <property type="entry name" value="Frizzled/SFRP"/>
</dbReference>
<dbReference type="InterPro" id="IPR036055">
    <property type="entry name" value="LDL_receptor-like_sf"/>
</dbReference>
<organism evidence="11 12">
    <name type="scientific">Oryzias sinensis</name>
    <name type="common">Chinese medaka</name>
    <dbReference type="NCBI Taxonomy" id="183150"/>
    <lineage>
        <taxon>Eukaryota</taxon>
        <taxon>Metazoa</taxon>
        <taxon>Chordata</taxon>
        <taxon>Craniata</taxon>
        <taxon>Vertebrata</taxon>
        <taxon>Euteleostomi</taxon>
        <taxon>Actinopterygii</taxon>
        <taxon>Neopterygii</taxon>
        <taxon>Teleostei</taxon>
        <taxon>Neoteleostei</taxon>
        <taxon>Acanthomorphata</taxon>
        <taxon>Ovalentaria</taxon>
        <taxon>Atherinomorphae</taxon>
        <taxon>Beloniformes</taxon>
        <taxon>Adrianichthyidae</taxon>
        <taxon>Oryziinae</taxon>
        <taxon>Oryzias</taxon>
    </lineage>
</organism>
<feature type="disulfide bond" evidence="6">
    <location>
        <begin position="228"/>
        <end position="252"/>
    </location>
</feature>
<evidence type="ECO:0000256" key="1">
    <source>
        <dbReference type="ARBA" id="ARBA00004401"/>
    </source>
</evidence>
<dbReference type="Proteomes" id="UP000694383">
    <property type="component" value="Unplaced"/>
</dbReference>
<evidence type="ECO:0000256" key="7">
    <source>
        <dbReference type="PROSITE-ProRule" id="PRU00124"/>
    </source>
</evidence>
<comment type="subcellular location">
    <subcellularLocation>
        <location evidence="1">Cell membrane</location>
        <topology evidence="1">Single-pass type II membrane protein</topology>
    </subcellularLocation>
</comment>
<feature type="transmembrane region" description="Helical" evidence="9">
    <location>
        <begin position="16"/>
        <end position="47"/>
    </location>
</feature>
<sequence>MEACPHKLGSTNHPRLLLCILVPAVSLLAGLLLLVLVLTGVFGGGLLDSNPLPSPEPMADSAPSYHSNSTNIPSFSKLEAENVTSVLQNRSEDLVQTTPTTANPPGSSYSQTPPTQPYTKLPDWLSSVTSLGTVWPKSSPTSAPDTGCQLVLEPQCHMLPYNQTWLASSVAVVKSTEVDMLLRFFSYLGRLSCYRHIMLFGCSLALPECIPGGGAHSRQVVLPCASFCEAAREGCEPVLQMFNASWPDFLRCSQFSSMMSSLAPPSSPSPPEAEGPGCFTPRQIKGRPSVCGGKEHFLCATGICVPQKLVCNGFNDCDDWSDETHCDCANEEFRCNTGRCLPPPLRCDGYDDCGDLSDELNCGEKTNVWELKT</sequence>
<evidence type="ECO:0000256" key="6">
    <source>
        <dbReference type="PROSITE-ProRule" id="PRU00090"/>
    </source>
</evidence>
<feature type="disulfide bond" evidence="7">
    <location>
        <begin position="311"/>
        <end position="326"/>
    </location>
</feature>
<dbReference type="GO" id="GO:0005886">
    <property type="term" value="C:plasma membrane"/>
    <property type="evidence" value="ECO:0007669"/>
    <property type="project" value="UniProtKB-SubCell"/>
</dbReference>
<dbReference type="PRINTS" id="PR00261">
    <property type="entry name" value="LDLRECEPTOR"/>
</dbReference>
<feature type="region of interest" description="Disordered" evidence="8">
    <location>
        <begin position="95"/>
        <end position="115"/>
    </location>
</feature>
<reference evidence="11" key="2">
    <citation type="submission" date="2025-09" db="UniProtKB">
        <authorList>
            <consortium name="Ensembl"/>
        </authorList>
    </citation>
    <scope>IDENTIFICATION</scope>
</reference>
<evidence type="ECO:0000256" key="8">
    <source>
        <dbReference type="SAM" id="MobiDB-lite"/>
    </source>
</evidence>
<evidence type="ECO:0000256" key="2">
    <source>
        <dbReference type="ARBA" id="ARBA00022473"/>
    </source>
</evidence>
<dbReference type="InterPro" id="IPR002172">
    <property type="entry name" value="LDrepeatLR_classA_rpt"/>
</dbReference>
<keyword evidence="4 7" id="KW-1015">Disulfide bond</keyword>
<dbReference type="GO" id="GO:0060070">
    <property type="term" value="P:canonical Wnt signaling pathway"/>
    <property type="evidence" value="ECO:0007669"/>
    <property type="project" value="TreeGrafter"/>
</dbReference>
<dbReference type="CDD" id="cd00112">
    <property type="entry name" value="LDLa"/>
    <property type="match status" value="2"/>
</dbReference>
<name>A0A8C7WSX1_9TELE</name>
<feature type="compositionally biased region" description="Polar residues" evidence="8">
    <location>
        <begin position="95"/>
        <end position="113"/>
    </location>
</feature>
<feature type="disulfide bond" evidence="6">
    <location>
        <begin position="148"/>
        <end position="209"/>
    </location>
</feature>
<dbReference type="GeneTree" id="ENSGT00940000157103"/>
<reference evidence="11" key="1">
    <citation type="submission" date="2025-08" db="UniProtKB">
        <authorList>
            <consortium name="Ensembl"/>
        </authorList>
    </citation>
    <scope>IDENTIFICATION</scope>
</reference>
<dbReference type="GO" id="GO:0017147">
    <property type="term" value="F:Wnt-protein binding"/>
    <property type="evidence" value="ECO:0007669"/>
    <property type="project" value="TreeGrafter"/>
</dbReference>
<evidence type="ECO:0000256" key="9">
    <source>
        <dbReference type="SAM" id="Phobius"/>
    </source>
</evidence>
<keyword evidence="3" id="KW-0735">Signal-anchor</keyword>
<keyword evidence="5" id="KW-0325">Glycoprotein</keyword>
<evidence type="ECO:0000256" key="3">
    <source>
        <dbReference type="ARBA" id="ARBA00022968"/>
    </source>
</evidence>
<evidence type="ECO:0000313" key="11">
    <source>
        <dbReference type="Ensembl" id="ENSOSIP00000002871.1"/>
    </source>
</evidence>
<dbReference type="GO" id="GO:0035567">
    <property type="term" value="P:non-canonical Wnt signaling pathway"/>
    <property type="evidence" value="ECO:0007669"/>
    <property type="project" value="TreeGrafter"/>
</dbReference>
<dbReference type="SUPFAM" id="SSF57424">
    <property type="entry name" value="LDL receptor-like module"/>
    <property type="match status" value="2"/>
</dbReference>
<keyword evidence="2" id="KW-0217">Developmental protein</keyword>
<dbReference type="PROSITE" id="PS50038">
    <property type="entry name" value="FZ"/>
    <property type="match status" value="1"/>
</dbReference>
<dbReference type="FunFam" id="4.10.400.10:FF:000065">
    <property type="entry name" value="Transmembrane protease serine 7"/>
    <property type="match status" value="1"/>
</dbReference>
<dbReference type="SMART" id="SM00063">
    <property type="entry name" value="FRI"/>
    <property type="match status" value="1"/>
</dbReference>
<dbReference type="Pfam" id="PF01392">
    <property type="entry name" value="Fz"/>
    <property type="match status" value="1"/>
</dbReference>
<dbReference type="Gene3D" id="4.10.400.10">
    <property type="entry name" value="Low-density Lipoprotein Receptor"/>
    <property type="match status" value="2"/>
</dbReference>
<dbReference type="Gene3D" id="1.10.2000.10">
    <property type="entry name" value="Frizzled cysteine-rich domain"/>
    <property type="match status" value="1"/>
</dbReference>
<dbReference type="Pfam" id="PF00057">
    <property type="entry name" value="Ldl_recept_a"/>
    <property type="match status" value="2"/>
</dbReference>
<dbReference type="AlphaFoldDB" id="A0A8C7WSX1"/>
<dbReference type="SUPFAM" id="SSF63501">
    <property type="entry name" value="Frizzled cysteine-rich domain"/>
    <property type="match status" value="1"/>
</dbReference>
<dbReference type="InterPro" id="IPR020067">
    <property type="entry name" value="Frizzled_dom"/>
</dbReference>
<dbReference type="PROSITE" id="PS50068">
    <property type="entry name" value="LDLRA_2"/>
    <property type="match status" value="2"/>
</dbReference>
<dbReference type="SMART" id="SM00192">
    <property type="entry name" value="LDLa"/>
    <property type="match status" value="2"/>
</dbReference>
<feature type="disulfide bond" evidence="7">
    <location>
        <begin position="347"/>
        <end position="362"/>
    </location>
</feature>
<dbReference type="PANTHER" id="PTHR11309">
    <property type="entry name" value="FRIZZLED"/>
    <property type="match status" value="1"/>
</dbReference>
<feature type="disulfide bond" evidence="7">
    <location>
        <begin position="299"/>
        <end position="317"/>
    </location>
</feature>
<keyword evidence="9" id="KW-1133">Transmembrane helix</keyword>
<feature type="disulfide bond" evidence="6">
    <location>
        <begin position="156"/>
        <end position="202"/>
    </location>
</feature>
<feature type="domain" description="FZ" evidence="10">
    <location>
        <begin position="143"/>
        <end position="281"/>
    </location>
</feature>
<feature type="disulfide bond" evidence="7">
    <location>
        <begin position="328"/>
        <end position="340"/>
    </location>
</feature>
<accession>A0A8C7WSX1</accession>
<evidence type="ECO:0000256" key="5">
    <source>
        <dbReference type="ARBA" id="ARBA00023180"/>
    </source>
</evidence>
<dbReference type="GO" id="GO:0042813">
    <property type="term" value="F:Wnt receptor activity"/>
    <property type="evidence" value="ECO:0007669"/>
    <property type="project" value="TreeGrafter"/>
</dbReference>
<dbReference type="FunFam" id="4.10.400.10:FF:000083">
    <property type="entry name" value="Atrial natriuretic peptide-converting enzyme"/>
    <property type="match status" value="1"/>
</dbReference>
<dbReference type="InterPro" id="IPR036790">
    <property type="entry name" value="Frizzled_dom_sf"/>
</dbReference>
<keyword evidence="12" id="KW-1185">Reference proteome</keyword>
<feature type="disulfide bond" evidence="7">
    <location>
        <begin position="335"/>
        <end position="353"/>
    </location>
</feature>
<evidence type="ECO:0000313" key="12">
    <source>
        <dbReference type="Proteomes" id="UP000694383"/>
    </source>
</evidence>
<comment type="caution">
    <text evidence="7">Lacks conserved residue(s) required for the propagation of feature annotation.</text>
</comment>
<protein>
    <recommendedName>
        <fullName evidence="10">FZ domain-containing protein</fullName>
    </recommendedName>
</protein>
<evidence type="ECO:0000256" key="4">
    <source>
        <dbReference type="ARBA" id="ARBA00023157"/>
    </source>
</evidence>
<dbReference type="Ensembl" id="ENSOSIT00000003083.1">
    <property type="protein sequence ID" value="ENSOSIP00000002871.1"/>
    <property type="gene ID" value="ENSOSIG00000001816.1"/>
</dbReference>
<dbReference type="PROSITE" id="PS01209">
    <property type="entry name" value="LDLRA_1"/>
    <property type="match status" value="1"/>
</dbReference>
<dbReference type="InterPro" id="IPR023415">
    <property type="entry name" value="LDLR_class-A_CS"/>
</dbReference>
<keyword evidence="9" id="KW-0472">Membrane</keyword>
<keyword evidence="9" id="KW-0812">Transmembrane</keyword>
<proteinExistence type="predicted"/>